<feature type="compositionally biased region" description="Pro residues" evidence="1">
    <location>
        <begin position="168"/>
        <end position="182"/>
    </location>
</feature>
<dbReference type="InterPro" id="IPR011723">
    <property type="entry name" value="Znf/thioredoxin_put"/>
</dbReference>
<dbReference type="SUPFAM" id="SSF48452">
    <property type="entry name" value="TPR-like"/>
    <property type="match status" value="1"/>
</dbReference>
<keyword evidence="2" id="KW-0472">Membrane</keyword>
<reference evidence="4 5" key="1">
    <citation type="submission" date="2022-11" db="EMBL/GenBank/DDBJ databases">
        <title>Minimal conservation of predation-associated metabolite biosynthetic gene clusters underscores biosynthetic potential of Myxococcota including descriptions for ten novel species: Archangium lansinium sp. nov., Myxococcus landrumus sp. nov., Nannocystis bai.</title>
        <authorList>
            <person name="Ahearne A."/>
            <person name="Stevens C."/>
            <person name="Dowd S."/>
        </authorList>
    </citation>
    <scope>NUCLEOTIDE SEQUENCE [LARGE SCALE GENOMIC DNA]</scope>
    <source>
        <strain evidence="4 5">NCELM</strain>
    </source>
</reference>
<feature type="region of interest" description="Disordered" evidence="1">
    <location>
        <begin position="248"/>
        <end position="315"/>
    </location>
</feature>
<dbReference type="NCBIfam" id="TIGR02098">
    <property type="entry name" value="MJ0042_CXXC"/>
    <property type="match status" value="1"/>
</dbReference>
<feature type="transmembrane region" description="Helical" evidence="2">
    <location>
        <begin position="374"/>
        <end position="392"/>
    </location>
</feature>
<feature type="compositionally biased region" description="Pro residues" evidence="1">
    <location>
        <begin position="632"/>
        <end position="655"/>
    </location>
</feature>
<keyword evidence="2" id="KW-1133">Transmembrane helix</keyword>
<evidence type="ECO:0000256" key="2">
    <source>
        <dbReference type="SAM" id="Phobius"/>
    </source>
</evidence>
<feature type="compositionally biased region" description="Basic and acidic residues" evidence="1">
    <location>
        <begin position="282"/>
        <end position="298"/>
    </location>
</feature>
<evidence type="ECO:0000313" key="5">
    <source>
        <dbReference type="Proteomes" id="UP001217838"/>
    </source>
</evidence>
<dbReference type="InterPro" id="IPR011990">
    <property type="entry name" value="TPR-like_helical_dom_sf"/>
</dbReference>
<gene>
    <name evidence="4" type="ORF">POL58_04735</name>
</gene>
<feature type="domain" description="Zinc finger/thioredoxin putative" evidence="3">
    <location>
        <begin position="1"/>
        <end position="35"/>
    </location>
</feature>
<feature type="compositionally biased region" description="Basic and acidic residues" evidence="1">
    <location>
        <begin position="252"/>
        <end position="267"/>
    </location>
</feature>
<sequence length="822" mass="86685">MIIRCTKCSTEFDLDPSQVGPEGVTLRCSVCSHMFHAEPEPDPDVGGGPWRMATVEKHLFELPTLREIVEQVADGRLRPDDQISHTGQHWIKLGEIPEFSPLFIGKEGLTRMFRAIEAPSALELGPPPTFGTGVDEPAPIRREETHRFDLGGELPEPALSLLDDDGPVPAPPQFDTPSPPPRATRAQRRTGNVSSMLDAVTKAVSSDSLPRVEDEADSPHNVDPRERSQPILVSDLARRAAQSVAAAVQRVEGQRASERAARDKSRSSSESSRPGPELSARLGERSSELDASERRPVRDGSSGLHRPEERSATSAAVSAAVAGAAISVPPTSSLSALGSEPSHPAQASLTTPEGPRAPDVVIVKVENPQNKGAAGVYALAGVLVALGIVFGIPGIRERLLNLGGEPQAATKTEVKPPAAEPSEFVAARNAMRTLGLTKTKQAITDLERVVDDPERDPGVVAAAKLTQAEVMLLRVLSAQIAIMLEPENRDLPQAVDADLADAGALVEAAGASADATQLARVQVLLALAQGKLDAPALTDVNAPEQRVLVLGAPLWRDPKAPIPNGLITSLQGVPNPTALHQSLLALALWRSGDDEGARKVLDGVLGRVGDMQAAVALRAALDRSAAEKGETLPPPPEPPPEPAVPGPSDPNNPEAPPEDPIRPDGEPGTRPARPNTPASPENEATSTLISTGCQKVRDGDPDGGIKLLLSAHDKLGGSRNLDLCLCLGTGFLAKNTHDSALSWFKRAVSQAPANREAIAGAARSAELAGKHGVAVEYYRKLVEIEPGNQTARNYLQRHDSAGKNTPPPEDPGDLLPVGKKSP</sequence>
<keyword evidence="2" id="KW-0812">Transmembrane</keyword>
<evidence type="ECO:0000313" key="4">
    <source>
        <dbReference type="EMBL" id="MDC0667028.1"/>
    </source>
</evidence>
<organism evidence="4 5">
    <name type="scientific">Nannocystis radixulma</name>
    <dbReference type="NCBI Taxonomy" id="2995305"/>
    <lineage>
        <taxon>Bacteria</taxon>
        <taxon>Pseudomonadati</taxon>
        <taxon>Myxococcota</taxon>
        <taxon>Polyangia</taxon>
        <taxon>Nannocystales</taxon>
        <taxon>Nannocystaceae</taxon>
        <taxon>Nannocystis</taxon>
    </lineage>
</organism>
<feature type="region of interest" description="Disordered" evidence="1">
    <location>
        <begin position="333"/>
        <end position="355"/>
    </location>
</feature>
<proteinExistence type="predicted"/>
<accession>A0ABT5B0N8</accession>
<dbReference type="RefSeq" id="WP_271994850.1">
    <property type="nucleotide sequence ID" value="NZ_JAQNDN010000001.1"/>
</dbReference>
<feature type="region of interest" description="Disordered" evidence="1">
    <location>
        <begin position="120"/>
        <end position="139"/>
    </location>
</feature>
<dbReference type="Gene3D" id="1.25.40.10">
    <property type="entry name" value="Tetratricopeptide repeat domain"/>
    <property type="match status" value="1"/>
</dbReference>
<feature type="region of interest" description="Disordered" evidence="1">
    <location>
        <begin position="625"/>
        <end position="687"/>
    </location>
</feature>
<name>A0ABT5B0N8_9BACT</name>
<keyword evidence="5" id="KW-1185">Reference proteome</keyword>
<evidence type="ECO:0000256" key="1">
    <source>
        <dbReference type="SAM" id="MobiDB-lite"/>
    </source>
</evidence>
<evidence type="ECO:0000259" key="3">
    <source>
        <dbReference type="Pfam" id="PF13717"/>
    </source>
</evidence>
<dbReference type="Proteomes" id="UP001217838">
    <property type="component" value="Unassembled WGS sequence"/>
</dbReference>
<feature type="region of interest" description="Disordered" evidence="1">
    <location>
        <begin position="788"/>
        <end position="822"/>
    </location>
</feature>
<comment type="caution">
    <text evidence="4">The sequence shown here is derived from an EMBL/GenBank/DDBJ whole genome shotgun (WGS) entry which is preliminary data.</text>
</comment>
<dbReference type="Pfam" id="PF13717">
    <property type="entry name" value="Zn_ribbon_4"/>
    <property type="match status" value="1"/>
</dbReference>
<feature type="compositionally biased region" description="Basic and acidic residues" evidence="1">
    <location>
        <begin position="210"/>
        <end position="228"/>
    </location>
</feature>
<dbReference type="EMBL" id="JAQNDN010000001">
    <property type="protein sequence ID" value="MDC0667028.1"/>
    <property type="molecule type" value="Genomic_DNA"/>
</dbReference>
<protein>
    <submittedName>
        <fullName evidence="4">Zinc-ribbon domain-containing protein</fullName>
    </submittedName>
</protein>
<feature type="region of interest" description="Disordered" evidence="1">
    <location>
        <begin position="151"/>
        <end position="228"/>
    </location>
</feature>
<feature type="compositionally biased region" description="Polar residues" evidence="1">
    <location>
        <begin position="676"/>
        <end position="687"/>
    </location>
</feature>